<dbReference type="AlphaFoldDB" id="F8KTL8"/>
<dbReference type="EMBL" id="FR871757">
    <property type="protein sequence ID" value="CCB80188.1"/>
    <property type="molecule type" value="Genomic_DNA"/>
</dbReference>
<organism evidence="2 3">
    <name type="scientific">Helicobacter bizzozeronii (strain CIII-1)</name>
    <dbReference type="NCBI Taxonomy" id="1002804"/>
    <lineage>
        <taxon>Bacteria</taxon>
        <taxon>Pseudomonadati</taxon>
        <taxon>Campylobacterota</taxon>
        <taxon>Epsilonproteobacteria</taxon>
        <taxon>Campylobacterales</taxon>
        <taxon>Helicobacteraceae</taxon>
        <taxon>Helicobacter</taxon>
    </lineage>
</organism>
<evidence type="ECO:0000256" key="1">
    <source>
        <dbReference type="SAM" id="Coils"/>
    </source>
</evidence>
<dbReference type="STRING" id="1002804.HBZC1_12020"/>
<name>F8KTL8_HELBC</name>
<keyword evidence="3" id="KW-1185">Reference proteome</keyword>
<dbReference type="RefSeq" id="WP_006016254.1">
    <property type="nucleotide sequence ID" value="NC_015674.1"/>
</dbReference>
<evidence type="ECO:0000313" key="2">
    <source>
        <dbReference type="EMBL" id="CCB80188.1"/>
    </source>
</evidence>
<feature type="coiled-coil region" evidence="1">
    <location>
        <begin position="44"/>
        <end position="75"/>
    </location>
</feature>
<sequence length="77" mass="9069">MHYDGITLFLQSLETQFLEAMNDELGHKLSVEVFHPMCNLTNHLENLEYEIRNTKQIIENRLDEARDLVKRAQSINP</sequence>
<gene>
    <name evidence="2" type="ordered locus">HBZC1_12020</name>
</gene>
<keyword evidence="1" id="KW-0175">Coiled coil</keyword>
<dbReference type="Proteomes" id="UP000008387">
    <property type="component" value="Chromosome"/>
</dbReference>
<protein>
    <submittedName>
        <fullName evidence="2">Uncharacterized protein</fullName>
    </submittedName>
</protein>
<dbReference type="KEGG" id="hbi:HBZC1_12020"/>
<proteinExistence type="predicted"/>
<evidence type="ECO:0000313" key="3">
    <source>
        <dbReference type="Proteomes" id="UP000008387"/>
    </source>
</evidence>
<dbReference type="HOGENOM" id="CLU_2633193_0_0_7"/>
<accession>F8KTL8</accession>
<reference evidence="2 3" key="1">
    <citation type="journal article" date="2011" name="J. Bacteriol.">
        <title>Genome sequence of Helicobacter bizzozeronii strain CIII-1, an isolate from human gastric mucosa.</title>
        <authorList>
            <person name="Schott T."/>
            <person name="Rossi M."/>
            <person name="Hanninen M.L."/>
        </authorList>
    </citation>
    <scope>NUCLEOTIDE SEQUENCE [LARGE SCALE GENOMIC DNA]</scope>
    <source>
        <strain evidence="2 3">CIII-1</strain>
    </source>
</reference>